<proteinExistence type="predicted"/>
<dbReference type="InterPro" id="IPR058852">
    <property type="entry name" value="HTH_77"/>
</dbReference>
<evidence type="ECO:0000259" key="1">
    <source>
        <dbReference type="PROSITE" id="PS50043"/>
    </source>
</evidence>
<dbReference type="RefSeq" id="WP_091448833.1">
    <property type="nucleotide sequence ID" value="NZ_FMZZ01000002.1"/>
</dbReference>
<dbReference type="InterPro" id="IPR000792">
    <property type="entry name" value="Tscrpt_reg_LuxR_C"/>
</dbReference>
<feature type="domain" description="HTH luxR-type" evidence="1">
    <location>
        <begin position="701"/>
        <end position="769"/>
    </location>
</feature>
<evidence type="ECO:0000313" key="2">
    <source>
        <dbReference type="EMBL" id="SDC41215.1"/>
    </source>
</evidence>
<dbReference type="Pfam" id="PF13401">
    <property type="entry name" value="AAA_22"/>
    <property type="match status" value="1"/>
</dbReference>
<dbReference type="Pfam" id="PF00196">
    <property type="entry name" value="GerE"/>
    <property type="match status" value="1"/>
</dbReference>
<dbReference type="EMBL" id="FMZZ01000002">
    <property type="protein sequence ID" value="SDC41215.1"/>
    <property type="molecule type" value="Genomic_DNA"/>
</dbReference>
<dbReference type="GO" id="GO:0016887">
    <property type="term" value="F:ATP hydrolysis activity"/>
    <property type="evidence" value="ECO:0007669"/>
    <property type="project" value="InterPro"/>
</dbReference>
<dbReference type="GO" id="GO:0006355">
    <property type="term" value="P:regulation of DNA-templated transcription"/>
    <property type="evidence" value="ECO:0007669"/>
    <property type="project" value="InterPro"/>
</dbReference>
<keyword evidence="3" id="KW-1185">Reference proteome</keyword>
<dbReference type="PROSITE" id="PS50043">
    <property type="entry name" value="HTH_LUXR_2"/>
    <property type="match status" value="1"/>
</dbReference>
<dbReference type="STRING" id="1271860.SAMN05216174_10213"/>
<dbReference type="Pfam" id="PF25872">
    <property type="entry name" value="HTH_77"/>
    <property type="match status" value="1"/>
</dbReference>
<dbReference type="AlphaFoldDB" id="A0A1G6LEL9"/>
<evidence type="ECO:0000313" key="3">
    <source>
        <dbReference type="Proteomes" id="UP000199501"/>
    </source>
</evidence>
<sequence length="771" mass="84433">MFTVNGEGAVAGSLPAEVTTYVGRRAELAEVRRLLTSACLVTLTGPGGVGKTRLATRLASESEDAFLDGTVFVGLAELRDPTLLVSTVATSLGLGDRSARPGLDLLIDALRPLKLLLVLDNCEHMVDACARFVAAVLANCPDVVVLATSRQSLGVPGERVVPVGPLAVPEPGVPPARLMNYDAVRLLRDRATAVVPSFQITDDNIEDVARLTRALDGLPLALELAAVRLRVLSVGQLVDRLDHRLNLLSGGNRRGPSRHETLTALIDWSHELCTEPERLLWARASVFSGGFDLDAAEEVCSGSGLDRHAVLDVIDGLLDKSILLREEHRGVARYRMLEMVRQYGENHLRAAGELVWLRRRHRDWYLELAKRCEADWFGPRQVEWIERLRREHANLRVALEFCAGDADEAVVGLRMMFAIKEYWIVRGFNTEGRMHTDKLVRAAPDAAPYAAHSLWIHGFFALVQGDLPAYERTLAEAARIAEDTDDDKARAYVNHVRAYAALIGNDMPRAVELFGAASEMFARQRDPGAQLWSRFNYGLALSLADGLAPGRQVLIECVDIYTKRGEVFWRAWALWSRGAAEYLHGDIAESRAACLEVLRMQRRLGDQVILAFCLTVLSGCAAHSGEYPKAARLLGAATTVWQWLGASPMSYGAFVEPIQRDIGMVTKELGPEAAAEAFLEGTALSTEEATLYALGEASRPEGAAQPVEHPLTKREAEIAGLVAKGLTNREIAAKLVIAQRTAESHVDHILTKLGFTNRAQIAAWVVETRAV</sequence>
<dbReference type="Gene3D" id="3.40.50.300">
    <property type="entry name" value="P-loop containing nucleotide triphosphate hydrolases"/>
    <property type="match status" value="1"/>
</dbReference>
<dbReference type="InterPro" id="IPR011990">
    <property type="entry name" value="TPR-like_helical_dom_sf"/>
</dbReference>
<keyword evidence="2" id="KW-0418">Kinase</keyword>
<dbReference type="CDD" id="cd06170">
    <property type="entry name" value="LuxR_C_like"/>
    <property type="match status" value="1"/>
</dbReference>
<dbReference type="GO" id="GO:0003677">
    <property type="term" value="F:DNA binding"/>
    <property type="evidence" value="ECO:0007669"/>
    <property type="project" value="InterPro"/>
</dbReference>
<dbReference type="InterPro" id="IPR016032">
    <property type="entry name" value="Sig_transdc_resp-reg_C-effctor"/>
</dbReference>
<keyword evidence="2" id="KW-0808">Transferase</keyword>
<protein>
    <submittedName>
        <fullName evidence="2">Non-specific serine/threonine protein kinase</fullName>
    </submittedName>
</protein>
<dbReference type="SUPFAM" id="SSF48452">
    <property type="entry name" value="TPR-like"/>
    <property type="match status" value="1"/>
</dbReference>
<dbReference type="OrthoDB" id="9812579at2"/>
<dbReference type="PANTHER" id="PTHR47691:SF3">
    <property type="entry name" value="HTH-TYPE TRANSCRIPTIONAL REGULATOR RV0890C-RELATED"/>
    <property type="match status" value="1"/>
</dbReference>
<dbReference type="PRINTS" id="PR00364">
    <property type="entry name" value="DISEASERSIST"/>
</dbReference>
<keyword evidence="2" id="KW-0723">Serine/threonine-protein kinase</keyword>
<dbReference type="InterPro" id="IPR027417">
    <property type="entry name" value="P-loop_NTPase"/>
</dbReference>
<dbReference type="InterPro" id="IPR049945">
    <property type="entry name" value="AAA_22"/>
</dbReference>
<dbReference type="Proteomes" id="UP000199501">
    <property type="component" value="Unassembled WGS sequence"/>
</dbReference>
<dbReference type="SMART" id="SM00421">
    <property type="entry name" value="HTH_LUXR"/>
    <property type="match status" value="1"/>
</dbReference>
<dbReference type="InterPro" id="IPR036388">
    <property type="entry name" value="WH-like_DNA-bd_sf"/>
</dbReference>
<reference evidence="3" key="1">
    <citation type="submission" date="2016-10" db="EMBL/GenBank/DDBJ databases">
        <authorList>
            <person name="Varghese N."/>
            <person name="Submissions S."/>
        </authorList>
    </citation>
    <scope>NUCLEOTIDE SEQUENCE [LARGE SCALE GENOMIC DNA]</scope>
    <source>
        <strain evidence="3">IBRC-M 10403</strain>
    </source>
</reference>
<gene>
    <name evidence="2" type="ORF">SAMN05216174_10213</name>
</gene>
<dbReference type="PANTHER" id="PTHR47691">
    <property type="entry name" value="REGULATOR-RELATED"/>
    <property type="match status" value="1"/>
</dbReference>
<dbReference type="PRINTS" id="PR00038">
    <property type="entry name" value="HTHLUXR"/>
</dbReference>
<organism evidence="2 3">
    <name type="scientific">Actinokineospora iranica</name>
    <dbReference type="NCBI Taxonomy" id="1271860"/>
    <lineage>
        <taxon>Bacteria</taxon>
        <taxon>Bacillati</taxon>
        <taxon>Actinomycetota</taxon>
        <taxon>Actinomycetes</taxon>
        <taxon>Pseudonocardiales</taxon>
        <taxon>Pseudonocardiaceae</taxon>
        <taxon>Actinokineospora</taxon>
    </lineage>
</organism>
<dbReference type="SUPFAM" id="SSF46894">
    <property type="entry name" value="C-terminal effector domain of the bipartite response regulators"/>
    <property type="match status" value="1"/>
</dbReference>
<dbReference type="Gene3D" id="1.10.10.10">
    <property type="entry name" value="Winged helix-like DNA-binding domain superfamily/Winged helix DNA-binding domain"/>
    <property type="match status" value="1"/>
</dbReference>
<dbReference type="SUPFAM" id="SSF52540">
    <property type="entry name" value="P-loop containing nucleoside triphosphate hydrolases"/>
    <property type="match status" value="1"/>
</dbReference>
<accession>A0A1G6LEL9</accession>
<dbReference type="GO" id="GO:0004674">
    <property type="term" value="F:protein serine/threonine kinase activity"/>
    <property type="evidence" value="ECO:0007669"/>
    <property type="project" value="UniProtKB-KW"/>
</dbReference>
<dbReference type="Gene3D" id="1.25.40.10">
    <property type="entry name" value="Tetratricopeptide repeat domain"/>
    <property type="match status" value="1"/>
</dbReference>
<name>A0A1G6LEL9_9PSEU</name>